<feature type="non-terminal residue" evidence="2">
    <location>
        <position position="1"/>
    </location>
</feature>
<feature type="non-terminal residue" evidence="2">
    <location>
        <position position="415"/>
    </location>
</feature>
<dbReference type="EMBL" id="CACRXK020014010">
    <property type="protein sequence ID" value="CAB4026098.1"/>
    <property type="molecule type" value="Genomic_DNA"/>
</dbReference>
<protein>
    <submittedName>
        <fullName evidence="2">Uncharacterized protein</fullName>
    </submittedName>
</protein>
<feature type="compositionally biased region" description="Acidic residues" evidence="1">
    <location>
        <begin position="8"/>
        <end position="59"/>
    </location>
</feature>
<feature type="compositionally biased region" description="Basic and acidic residues" evidence="1">
    <location>
        <begin position="98"/>
        <end position="107"/>
    </location>
</feature>
<feature type="compositionally biased region" description="Basic and acidic residues" evidence="1">
    <location>
        <begin position="114"/>
        <end position="157"/>
    </location>
</feature>
<evidence type="ECO:0000313" key="2">
    <source>
        <dbReference type="EMBL" id="CAB4026098.1"/>
    </source>
</evidence>
<dbReference type="AlphaFoldDB" id="A0A7D9L9V0"/>
<feature type="region of interest" description="Disordered" evidence="1">
    <location>
        <begin position="381"/>
        <end position="415"/>
    </location>
</feature>
<reference evidence="2" key="1">
    <citation type="submission" date="2020-04" db="EMBL/GenBank/DDBJ databases">
        <authorList>
            <person name="Alioto T."/>
            <person name="Alioto T."/>
            <person name="Gomez Garrido J."/>
        </authorList>
    </citation>
    <scope>NUCLEOTIDE SEQUENCE</scope>
    <source>
        <strain evidence="2">A484AB</strain>
    </source>
</reference>
<keyword evidence="3" id="KW-1185">Reference proteome</keyword>
<feature type="region of interest" description="Disordered" evidence="1">
    <location>
        <begin position="1"/>
        <end position="158"/>
    </location>
</feature>
<sequence>QRRRRREEEEEEDEEENEEEEDEEEEDKEEEDEEEEDEEEDDEEHEEEEDEVEDEEDEEEKKKKEKKMKMKKEMEKEKEKEEGRRKEGEGRRRKKEKKEKDKEEGGGRRRRKKEKEEGEGKGRRRWKEKEEGEGRRRRKEETEGGEGRRRRKEEKMPAQHLPIARPLSIYHIKTFTFIDIFYEDRDNGARVWHRAAMLTSPKQKISRQGGEETSSFLSNIKKIFTPFCTSSADSNKRLGGMNLPPPLAKKAYNEHLKQIEQAAKSNAEKIMKDAANRGDYEQKYHFKATEKRLGTALRKYKNDRKGKKLSDELLWDGNQRKQGGFECHRTHGAIFMKELEPTFACTDSCMRNRGCFQHCPGVRTMRALRAQDQVRLKSAAKKISAKYREKRRKLRAQRKAKVKNKRKRTTKDTRQ</sequence>
<proteinExistence type="predicted"/>
<gene>
    <name evidence="2" type="ORF">PACLA_8A017681</name>
</gene>
<evidence type="ECO:0000313" key="3">
    <source>
        <dbReference type="Proteomes" id="UP001152795"/>
    </source>
</evidence>
<organism evidence="2 3">
    <name type="scientific">Paramuricea clavata</name>
    <name type="common">Red gorgonian</name>
    <name type="synonym">Violescent sea-whip</name>
    <dbReference type="NCBI Taxonomy" id="317549"/>
    <lineage>
        <taxon>Eukaryota</taxon>
        <taxon>Metazoa</taxon>
        <taxon>Cnidaria</taxon>
        <taxon>Anthozoa</taxon>
        <taxon>Octocorallia</taxon>
        <taxon>Malacalcyonacea</taxon>
        <taxon>Plexauridae</taxon>
        <taxon>Paramuricea</taxon>
    </lineage>
</organism>
<name>A0A7D9L9V0_PARCT</name>
<dbReference type="Proteomes" id="UP001152795">
    <property type="component" value="Unassembled WGS sequence"/>
</dbReference>
<feature type="compositionally biased region" description="Basic and acidic residues" evidence="1">
    <location>
        <begin position="71"/>
        <end position="90"/>
    </location>
</feature>
<accession>A0A7D9L9V0</accession>
<feature type="compositionally biased region" description="Basic residues" evidence="1">
    <location>
        <begin position="381"/>
        <end position="409"/>
    </location>
</feature>
<evidence type="ECO:0000256" key="1">
    <source>
        <dbReference type="SAM" id="MobiDB-lite"/>
    </source>
</evidence>
<comment type="caution">
    <text evidence="2">The sequence shown here is derived from an EMBL/GenBank/DDBJ whole genome shotgun (WGS) entry which is preliminary data.</text>
</comment>